<dbReference type="Pfam" id="PF01510">
    <property type="entry name" value="Amidase_2"/>
    <property type="match status" value="1"/>
</dbReference>
<dbReference type="InterPro" id="IPR006619">
    <property type="entry name" value="PGRP_domain_met/bac"/>
</dbReference>
<dbReference type="InterPro" id="IPR002502">
    <property type="entry name" value="Amidase_domain"/>
</dbReference>
<evidence type="ECO:0000313" key="11">
    <source>
        <dbReference type="Proteomes" id="UP000292052"/>
    </source>
</evidence>
<keyword evidence="2" id="KW-0399">Innate immunity</keyword>
<dbReference type="STRING" id="1661398.A0A482VBN5"/>
<dbReference type="AlphaFoldDB" id="A0A482VBN5"/>
<dbReference type="EMBL" id="QDEB01117041">
    <property type="protein sequence ID" value="RZB40654.1"/>
    <property type="molecule type" value="Genomic_DNA"/>
</dbReference>
<comment type="similarity">
    <text evidence="1">Belongs to the N-acetylmuramoyl-L-alanine amidase 2 family.</text>
</comment>
<organism evidence="10 11">
    <name type="scientific">Asbolus verrucosus</name>
    <name type="common">Desert ironclad beetle</name>
    <dbReference type="NCBI Taxonomy" id="1661398"/>
    <lineage>
        <taxon>Eukaryota</taxon>
        <taxon>Metazoa</taxon>
        <taxon>Ecdysozoa</taxon>
        <taxon>Arthropoda</taxon>
        <taxon>Hexapoda</taxon>
        <taxon>Insecta</taxon>
        <taxon>Pterygota</taxon>
        <taxon>Neoptera</taxon>
        <taxon>Endopterygota</taxon>
        <taxon>Coleoptera</taxon>
        <taxon>Polyphaga</taxon>
        <taxon>Cucujiformia</taxon>
        <taxon>Tenebrionidae</taxon>
        <taxon>Pimeliinae</taxon>
        <taxon>Asbolus</taxon>
    </lineage>
</organism>
<keyword evidence="5" id="KW-1015">Disulfide bond</keyword>
<evidence type="ECO:0000256" key="3">
    <source>
        <dbReference type="ARBA" id="ARBA00022729"/>
    </source>
</evidence>
<dbReference type="InterPro" id="IPR015510">
    <property type="entry name" value="PGRP"/>
</dbReference>
<evidence type="ECO:0000256" key="2">
    <source>
        <dbReference type="ARBA" id="ARBA00022588"/>
    </source>
</evidence>
<gene>
    <name evidence="10" type="ORF">BDFB_002802</name>
</gene>
<feature type="domain" description="N-acetylmuramoyl-L-alanine amidase" evidence="8">
    <location>
        <begin position="22"/>
        <end position="159"/>
    </location>
</feature>
<dbReference type="GO" id="GO:0045087">
    <property type="term" value="P:innate immune response"/>
    <property type="evidence" value="ECO:0007669"/>
    <property type="project" value="UniProtKB-KW"/>
</dbReference>
<dbReference type="InterPro" id="IPR017331">
    <property type="entry name" value="Peptidoglycan_recognition"/>
</dbReference>
<evidence type="ECO:0000256" key="7">
    <source>
        <dbReference type="PIRSR" id="PIRSR037945-1"/>
    </source>
</evidence>
<protein>
    <submittedName>
        <fullName evidence="10">Amidase 2 domain containing protein</fullName>
    </submittedName>
</protein>
<dbReference type="OrthoDB" id="10001926at2759"/>
<dbReference type="GO" id="GO:0042834">
    <property type="term" value="F:peptidoglycan binding"/>
    <property type="evidence" value="ECO:0007669"/>
    <property type="project" value="InterPro"/>
</dbReference>
<dbReference type="Proteomes" id="UP000292052">
    <property type="component" value="Unassembled WGS sequence"/>
</dbReference>
<keyword evidence="11" id="KW-1185">Reference proteome</keyword>
<evidence type="ECO:0000256" key="1">
    <source>
        <dbReference type="ARBA" id="ARBA00007553"/>
    </source>
</evidence>
<evidence type="ECO:0000259" key="8">
    <source>
        <dbReference type="SMART" id="SM00644"/>
    </source>
</evidence>
<keyword evidence="4" id="KW-0391">Immunity</keyword>
<evidence type="ECO:0000259" key="9">
    <source>
        <dbReference type="SMART" id="SM00701"/>
    </source>
</evidence>
<comment type="caution">
    <text evidence="10">The sequence shown here is derived from an EMBL/GenBank/DDBJ whole genome shotgun (WGS) entry which is preliminary data.</text>
</comment>
<keyword evidence="3" id="KW-0732">Signal</keyword>
<evidence type="ECO:0000256" key="5">
    <source>
        <dbReference type="ARBA" id="ARBA00023157"/>
    </source>
</evidence>
<dbReference type="GO" id="GO:0008270">
    <property type="term" value="F:zinc ion binding"/>
    <property type="evidence" value="ECO:0007669"/>
    <property type="project" value="InterPro"/>
</dbReference>
<dbReference type="FunFam" id="3.40.80.10:FF:000001">
    <property type="entry name" value="Peptidoglycan recognition protein 1"/>
    <property type="match status" value="1"/>
</dbReference>
<evidence type="ECO:0000313" key="10">
    <source>
        <dbReference type="EMBL" id="RZB40654.1"/>
    </source>
</evidence>
<accession>A0A482VBN5</accession>
<feature type="disulfide bond" evidence="7">
    <location>
        <begin position="47"/>
        <end position="53"/>
    </location>
</feature>
<dbReference type="PIRSF" id="PIRSF037945">
    <property type="entry name" value="PGRPs"/>
    <property type="match status" value="1"/>
</dbReference>
<dbReference type="InterPro" id="IPR036505">
    <property type="entry name" value="Amidase/PGRP_sf"/>
</dbReference>
<name>A0A482VBN5_ASBVE</name>
<evidence type="ECO:0000256" key="6">
    <source>
        <dbReference type="ARBA" id="ARBA00057187"/>
    </source>
</evidence>
<feature type="non-terminal residue" evidence="10">
    <location>
        <position position="1"/>
    </location>
</feature>
<dbReference type="Gene3D" id="3.40.80.10">
    <property type="entry name" value="Peptidoglycan recognition protein-like"/>
    <property type="match status" value="1"/>
</dbReference>
<dbReference type="PANTHER" id="PTHR11022">
    <property type="entry name" value="PEPTIDOGLYCAN RECOGNITION PROTEIN"/>
    <property type="match status" value="1"/>
</dbReference>
<evidence type="ECO:0000256" key="4">
    <source>
        <dbReference type="ARBA" id="ARBA00022859"/>
    </source>
</evidence>
<dbReference type="PANTHER" id="PTHR11022:SF41">
    <property type="entry name" value="PEPTIDOGLYCAN-RECOGNITION PROTEIN LC-RELATED"/>
    <property type="match status" value="1"/>
</dbReference>
<dbReference type="SMART" id="SM00701">
    <property type="entry name" value="PGRP"/>
    <property type="match status" value="1"/>
</dbReference>
<dbReference type="SMART" id="SM00644">
    <property type="entry name" value="Ami_2"/>
    <property type="match status" value="1"/>
</dbReference>
<proteinExistence type="inferred from homology"/>
<dbReference type="GO" id="GO:0009253">
    <property type="term" value="P:peptidoglycan catabolic process"/>
    <property type="evidence" value="ECO:0007669"/>
    <property type="project" value="InterPro"/>
</dbReference>
<dbReference type="CDD" id="cd06583">
    <property type="entry name" value="PGRP"/>
    <property type="match status" value="1"/>
</dbReference>
<feature type="domain" description="Peptidoglycan recognition protein family" evidence="9">
    <location>
        <begin position="10"/>
        <end position="153"/>
    </location>
</feature>
<reference evidence="10 11" key="1">
    <citation type="submission" date="2017-03" db="EMBL/GenBank/DDBJ databases">
        <title>Genome of the blue death feigning beetle - Asbolus verrucosus.</title>
        <authorList>
            <person name="Rider S.D."/>
        </authorList>
    </citation>
    <scope>NUCLEOTIDE SEQUENCE [LARGE SCALE GENOMIC DNA]</scope>
    <source>
        <strain evidence="10">Butters</strain>
        <tissue evidence="10">Head and leg muscle</tissue>
    </source>
</reference>
<dbReference type="GO" id="GO:0008745">
    <property type="term" value="F:N-acetylmuramoyl-L-alanine amidase activity"/>
    <property type="evidence" value="ECO:0007669"/>
    <property type="project" value="InterPro"/>
</dbReference>
<sequence>SANLTLPDKLKLVTRLEWLAQPPEEAPNPLPIPVPYVIIQHTATENCSSQAQCIFHVRKIQQFHIESKNWWDIGYNFLVGGDGEAYEGRGWKAEGAHTYGFNSRSIGIGFIGTFNNFKPPQRQIKACKLLIAKGVELGYIQKNYKLLAARQLQTTQSPGAALYKDIKTWDHWAKEP</sequence>
<comment type="function">
    <text evidence="6">Peptidoglycan-recognition protein probably involved in innate immunity by binding to peptidoglycans (PGN) of bacteria and activating the prophenoloxidase (proPO) cascade immune response. Binds to 1,3-beta-D-glucan and PGN.</text>
</comment>
<dbReference type="SUPFAM" id="SSF55846">
    <property type="entry name" value="N-acetylmuramoyl-L-alanine amidase-like"/>
    <property type="match status" value="1"/>
</dbReference>